<dbReference type="RefSeq" id="WP_179803499.1">
    <property type="nucleotide sequence ID" value="NZ_JACCCQ010000001.1"/>
</dbReference>
<comment type="caution">
    <text evidence="5">The sequence shown here is derived from an EMBL/GenBank/DDBJ whole genome shotgun (WGS) entry which is preliminary data.</text>
</comment>
<feature type="domain" description="GAF" evidence="3">
    <location>
        <begin position="37"/>
        <end position="183"/>
    </location>
</feature>
<keyword evidence="1" id="KW-0378">Hydrolase</keyword>
<dbReference type="PANTHER" id="PTHR43156">
    <property type="entry name" value="STAGE II SPORULATION PROTEIN E-RELATED"/>
    <property type="match status" value="1"/>
</dbReference>
<dbReference type="SUPFAM" id="SSF81606">
    <property type="entry name" value="PP2C-like"/>
    <property type="match status" value="1"/>
</dbReference>
<dbReference type="InterPro" id="IPR052016">
    <property type="entry name" value="Bact_Sigma-Reg"/>
</dbReference>
<dbReference type="SMART" id="SM00065">
    <property type="entry name" value="GAF"/>
    <property type="match status" value="2"/>
</dbReference>
<feature type="domain" description="GAF" evidence="3">
    <location>
        <begin position="211"/>
        <end position="373"/>
    </location>
</feature>
<feature type="coiled-coil region" evidence="2">
    <location>
        <begin position="175"/>
        <end position="202"/>
    </location>
</feature>
<evidence type="ECO:0000256" key="1">
    <source>
        <dbReference type="ARBA" id="ARBA00022801"/>
    </source>
</evidence>
<dbReference type="PANTHER" id="PTHR43156:SF2">
    <property type="entry name" value="STAGE II SPORULATION PROTEIN E"/>
    <property type="match status" value="1"/>
</dbReference>
<dbReference type="SMART" id="SM00331">
    <property type="entry name" value="PP2C_SIG"/>
    <property type="match status" value="1"/>
</dbReference>
<evidence type="ECO:0000259" key="3">
    <source>
        <dbReference type="SMART" id="SM00065"/>
    </source>
</evidence>
<gene>
    <name evidence="5" type="ORF">HDA35_003217</name>
</gene>
<keyword evidence="2" id="KW-0175">Coiled coil</keyword>
<protein>
    <submittedName>
        <fullName evidence="5">Serine phosphatase RsbU (Regulator of sigma subunit)</fullName>
    </submittedName>
</protein>
<feature type="domain" description="PPM-type phosphatase" evidence="4">
    <location>
        <begin position="393"/>
        <end position="606"/>
    </location>
</feature>
<dbReference type="InterPro" id="IPR036457">
    <property type="entry name" value="PPM-type-like_dom_sf"/>
</dbReference>
<organism evidence="5 6">
    <name type="scientific">Micromonospora purpureochromogenes</name>
    <dbReference type="NCBI Taxonomy" id="47872"/>
    <lineage>
        <taxon>Bacteria</taxon>
        <taxon>Bacillati</taxon>
        <taxon>Actinomycetota</taxon>
        <taxon>Actinomycetes</taxon>
        <taxon>Micromonosporales</taxon>
        <taxon>Micromonosporaceae</taxon>
        <taxon>Micromonospora</taxon>
    </lineage>
</organism>
<dbReference type="InterPro" id="IPR001932">
    <property type="entry name" value="PPM-type_phosphatase-like_dom"/>
</dbReference>
<accession>A0ABX2RQF9</accession>
<dbReference type="EMBL" id="JACCCQ010000001">
    <property type="protein sequence ID" value="NYF57386.1"/>
    <property type="molecule type" value="Genomic_DNA"/>
</dbReference>
<dbReference type="Pfam" id="PF01590">
    <property type="entry name" value="GAF"/>
    <property type="match status" value="2"/>
</dbReference>
<dbReference type="InterPro" id="IPR003018">
    <property type="entry name" value="GAF"/>
</dbReference>
<proteinExistence type="predicted"/>
<evidence type="ECO:0000313" key="5">
    <source>
        <dbReference type="EMBL" id="NYF57386.1"/>
    </source>
</evidence>
<dbReference type="Gene3D" id="3.30.450.40">
    <property type="match status" value="2"/>
</dbReference>
<dbReference type="InterPro" id="IPR029016">
    <property type="entry name" value="GAF-like_dom_sf"/>
</dbReference>
<keyword evidence="6" id="KW-1185">Reference proteome</keyword>
<evidence type="ECO:0000256" key="2">
    <source>
        <dbReference type="SAM" id="Coils"/>
    </source>
</evidence>
<sequence length="607" mass="65403">MTERSPHRRGPVPAVDIPALTDPARLRALAETGLDAEPDEAFDRFARLVSDLLEVPVALVSLVTGERQFFPGAVGLPEPWAARRQTPLSHSFCQHVVDLEIPMVLPDARLYPRVWNNLAIAELGVVAYAGMPLTDLDGRVLGSLCAIDSKPRAWTAHQLRTLADLAAACSSELRLRIALDGAEEARRRVEEAHERLKLLSALSETLTGTLDVATAVDRLTAAVVPLLADWALVTLVDRAGAPRRVTALHRDPEWAAQVGRFAELMTTGLGPQSITRTVLRTGQPVLGSAATLDDVRRATTDPEMVSLAEQLGFASHLSVPVPAPGRGAVVGCVTLINGPGRRPFDDSDLHIALEIGRRAGQALGNSWMYDEQRHVAEVLQHSMLPVLPESPRVQLAARYQPVADRVEVGGDWYDAFVQPEGDLVVAIGDVAGHDIEAAATMGQLRNLVRGNAFGRTDPVDELMTRLDRAISGLRIPAAATATLARLRPREGGGLTMSWCNAGHPPPLLVDAEGVVRVLGGRREPLLGFARPIPRSSQETTLAVGDTLLLYTDGLIERRDRSIDEGLAELLSRLSGTGPLPLAELCDLLLASSDRREDDVALLAVRAR</sequence>
<dbReference type="SUPFAM" id="SSF55781">
    <property type="entry name" value="GAF domain-like"/>
    <property type="match status" value="2"/>
</dbReference>
<reference evidence="5 6" key="1">
    <citation type="submission" date="2020-07" db="EMBL/GenBank/DDBJ databases">
        <title>Sequencing the genomes of 1000 actinobacteria strains.</title>
        <authorList>
            <person name="Klenk H.-P."/>
        </authorList>
    </citation>
    <scope>NUCLEOTIDE SEQUENCE [LARGE SCALE GENOMIC DNA]</scope>
    <source>
        <strain evidence="5 6">DSM 43814</strain>
    </source>
</reference>
<dbReference type="Gene3D" id="3.60.40.10">
    <property type="entry name" value="PPM-type phosphatase domain"/>
    <property type="match status" value="1"/>
</dbReference>
<name>A0ABX2RQF9_9ACTN</name>
<dbReference type="Pfam" id="PF07228">
    <property type="entry name" value="SpoIIE"/>
    <property type="match status" value="1"/>
</dbReference>
<evidence type="ECO:0000259" key="4">
    <source>
        <dbReference type="SMART" id="SM00331"/>
    </source>
</evidence>
<dbReference type="Proteomes" id="UP000631553">
    <property type="component" value="Unassembled WGS sequence"/>
</dbReference>
<evidence type="ECO:0000313" key="6">
    <source>
        <dbReference type="Proteomes" id="UP000631553"/>
    </source>
</evidence>